<evidence type="ECO:0000313" key="2">
    <source>
        <dbReference type="Proteomes" id="UP000326396"/>
    </source>
</evidence>
<keyword evidence="2" id="KW-1185">Reference proteome</keyword>
<gene>
    <name evidence="1" type="ORF">E3N88_08316</name>
</gene>
<dbReference type="EMBL" id="SZYD01000004">
    <property type="protein sequence ID" value="KAD6453611.1"/>
    <property type="molecule type" value="Genomic_DNA"/>
</dbReference>
<protein>
    <submittedName>
        <fullName evidence="1">Uncharacterized protein</fullName>
    </submittedName>
</protein>
<dbReference type="OrthoDB" id="1434680at2759"/>
<name>A0A5N6PHT1_9ASTR</name>
<proteinExistence type="predicted"/>
<comment type="caution">
    <text evidence="1">The sequence shown here is derived from an EMBL/GenBank/DDBJ whole genome shotgun (WGS) entry which is preliminary data.</text>
</comment>
<evidence type="ECO:0000313" key="1">
    <source>
        <dbReference type="EMBL" id="KAD6453611.1"/>
    </source>
</evidence>
<accession>A0A5N6PHT1</accession>
<organism evidence="1 2">
    <name type="scientific">Mikania micrantha</name>
    <name type="common">bitter vine</name>
    <dbReference type="NCBI Taxonomy" id="192012"/>
    <lineage>
        <taxon>Eukaryota</taxon>
        <taxon>Viridiplantae</taxon>
        <taxon>Streptophyta</taxon>
        <taxon>Embryophyta</taxon>
        <taxon>Tracheophyta</taxon>
        <taxon>Spermatophyta</taxon>
        <taxon>Magnoliopsida</taxon>
        <taxon>eudicotyledons</taxon>
        <taxon>Gunneridae</taxon>
        <taxon>Pentapetalae</taxon>
        <taxon>asterids</taxon>
        <taxon>campanulids</taxon>
        <taxon>Asterales</taxon>
        <taxon>Asteraceae</taxon>
        <taxon>Asteroideae</taxon>
        <taxon>Heliantheae alliance</taxon>
        <taxon>Eupatorieae</taxon>
        <taxon>Mikania</taxon>
    </lineage>
</organism>
<reference evidence="1 2" key="1">
    <citation type="submission" date="2019-05" db="EMBL/GenBank/DDBJ databases">
        <title>Mikania micrantha, genome provides insights into the molecular mechanism of rapid growth.</title>
        <authorList>
            <person name="Liu B."/>
        </authorList>
    </citation>
    <scope>NUCLEOTIDE SEQUENCE [LARGE SCALE GENOMIC DNA]</scope>
    <source>
        <strain evidence="1">NLD-2019</strain>
        <tissue evidence="1">Leaf</tissue>
    </source>
</reference>
<dbReference type="AlphaFoldDB" id="A0A5N6PHT1"/>
<sequence length="387" mass="43216">MLRLTIVVAWIGDGNPSAIFDSNVFKKVLSDIFKTSLVLKLGQVDAARFGDGNPSTIFDSNVFKKVWSEIFKTSLVLKLGQGQFYAYEKWNTSSGGGVLVSASSLKGREGSSMTQGTHEEVDLLQPMFGFLLEAVDVYWSMEGSSMTQGTHEEVDLLQPMFGFPVDLRWMSNTNSCTPTPESDGFWMAKFEVDEEYQFLFPTPESDGFWMAKFEVDEEYQFLFPTPESDGFIYYGCAFKYGSWKKNILMFTICCPFPDCTKKNEEGILDWVQVMFGFLVTHVEDILDWLQIWFLLEAVDVHCSREGSSMTQGTHEEVDLLQPMFGFHVVSLSATVGSELPYTRVADSGNMGPRSAMVESGLLKLDTLGLEVLSLVEGVASMGCAPKL</sequence>
<dbReference type="Proteomes" id="UP000326396">
    <property type="component" value="Linkage Group LG12"/>
</dbReference>